<feature type="domain" description="[Acyl-carrier-protein] S-malonyltransferase-like inserted helical" evidence="2">
    <location>
        <begin position="417"/>
        <end position="496"/>
    </location>
</feature>
<name>A0A975BMU7_9BACT</name>
<dbReference type="SUPFAM" id="SSF51412">
    <property type="entry name" value="Inosine monophosphate dehydrogenase (IMPDH)"/>
    <property type="match status" value="1"/>
</dbReference>
<reference evidence="3" key="1">
    <citation type="journal article" date="2021" name="Microb. Physiol.">
        <title>Proteogenomic Insights into the Physiology of Marine, Sulfate-Reducing, Filamentous Desulfonema limicola and Desulfonema magnum.</title>
        <authorList>
            <person name="Schnaars V."/>
            <person name="Wohlbrand L."/>
            <person name="Scheve S."/>
            <person name="Hinrichs C."/>
            <person name="Reinhardt R."/>
            <person name="Rabus R."/>
        </authorList>
    </citation>
    <scope>NUCLEOTIDE SEQUENCE</scope>
    <source>
        <strain evidence="3">4be13</strain>
    </source>
</reference>
<dbReference type="PANTHER" id="PTHR32332:SF20">
    <property type="entry name" value="2-NITROPROPANE DIOXYGENASE-LIKE PROTEIN"/>
    <property type="match status" value="1"/>
</dbReference>
<accession>A0A975BMU7</accession>
<evidence type="ECO:0000313" key="4">
    <source>
        <dbReference type="Proteomes" id="UP000663722"/>
    </source>
</evidence>
<organism evidence="3 4">
    <name type="scientific">Desulfonema magnum</name>
    <dbReference type="NCBI Taxonomy" id="45655"/>
    <lineage>
        <taxon>Bacteria</taxon>
        <taxon>Pseudomonadati</taxon>
        <taxon>Thermodesulfobacteriota</taxon>
        <taxon>Desulfobacteria</taxon>
        <taxon>Desulfobacterales</taxon>
        <taxon>Desulfococcaceae</taxon>
        <taxon>Desulfonema</taxon>
    </lineage>
</organism>
<dbReference type="EMBL" id="CP061800">
    <property type="protein sequence ID" value="QTA88083.1"/>
    <property type="molecule type" value="Genomic_DNA"/>
</dbReference>
<dbReference type="Proteomes" id="UP000663722">
    <property type="component" value="Chromosome"/>
</dbReference>
<dbReference type="InterPro" id="IPR013785">
    <property type="entry name" value="Aldolase_TIM"/>
</dbReference>
<dbReference type="CDD" id="cd04742">
    <property type="entry name" value="NPD_FabD"/>
    <property type="match status" value="1"/>
</dbReference>
<dbReference type="RefSeq" id="WP_246556305.1">
    <property type="nucleotide sequence ID" value="NZ_CP061800.1"/>
</dbReference>
<proteinExistence type="predicted"/>
<evidence type="ECO:0000256" key="1">
    <source>
        <dbReference type="SAM" id="MobiDB-lite"/>
    </source>
</evidence>
<dbReference type="InterPro" id="IPR014179">
    <property type="entry name" value="PfaD-like_TIM-barrel"/>
</dbReference>
<dbReference type="PANTHER" id="PTHR32332">
    <property type="entry name" value="2-NITROPROPANE DIOXYGENASE"/>
    <property type="match status" value="1"/>
</dbReference>
<feature type="compositionally biased region" description="Polar residues" evidence="1">
    <location>
        <begin position="1"/>
        <end position="13"/>
    </location>
</feature>
<feature type="region of interest" description="Disordered" evidence="1">
    <location>
        <begin position="1"/>
        <end position="33"/>
    </location>
</feature>
<evidence type="ECO:0000313" key="3">
    <source>
        <dbReference type="EMBL" id="QTA88083.1"/>
    </source>
</evidence>
<dbReference type="KEGG" id="dmm:dnm_041240"/>
<evidence type="ECO:0000259" key="2">
    <source>
        <dbReference type="Pfam" id="PF21607"/>
    </source>
</evidence>
<keyword evidence="4" id="KW-1185">Reference proteome</keyword>
<dbReference type="Gene3D" id="3.20.20.70">
    <property type="entry name" value="Aldolase class I"/>
    <property type="match status" value="2"/>
</dbReference>
<sequence length="573" mass="62986">MQSSFKNKTTSGWWTKPETPSDISETPNPEPGDTAIKAAITKVTNPVFLVNFKKRIAAARGGRISVGDPRSLNCQLPEDAYPLCAYAPPLRPENLGDPLFKKTYGLRYAYIAGAMANAITSVNMVEQMGKAGMMGFFGAAGLSLNEVEAAIVRLQNLGGIQDSFTAGHPERFPFGFNLIHSPNDPELEASLVDLYLRRGIRVVSASAYMDLTLPLVRFRIKGICRDENGRVVCPNKVVAKVSRIEVARKFFSPPPAKLLTQLIEKQMITREEAALAEFVPMAEDLTAEADSGGHTDNRPAISLLPTIIAVRNELAEKYKYETPPRVGLGGGISTPESTAAAFAMGAAYVLTGSVNHACVEAGTSETVRQMLADARQADLVMAPAADMFEMGVKVQVLKRGTMFPFRAAKLYDLYCNYSSLEDIPANQQAILERDFFRCSLEEEWEQTKSFFNKQDPGQIIRAEKDPKHKMALVFRSYLGQSSKWATHGEPSRKIDYQIWCGPALGAFNEWVKGTFLEKPENRKTVTIAMNLLLGSAVVTRANWLRNQGVMLPPGAGKFSPEALSKIYDLLGQE</sequence>
<dbReference type="Pfam" id="PF21607">
    <property type="entry name" value="FabD_helical_ins"/>
    <property type="match status" value="1"/>
</dbReference>
<dbReference type="InterPro" id="IPR049489">
    <property type="entry name" value="FabD-like_helical_ins"/>
</dbReference>
<gene>
    <name evidence="3" type="ORF">dnm_041240</name>
</gene>
<protein>
    <submittedName>
        <fullName evidence="3">PfaD family protein</fullName>
    </submittedName>
</protein>
<dbReference type="AlphaFoldDB" id="A0A975BMU7"/>
<dbReference type="NCBIfam" id="TIGR02814">
    <property type="entry name" value="pfaD_fam"/>
    <property type="match status" value="1"/>
</dbReference>